<gene>
    <name evidence="1" type="ORF">XELAEV_18030547mg</name>
</gene>
<evidence type="ECO:0000313" key="1">
    <source>
        <dbReference type="EMBL" id="OCT75368.1"/>
    </source>
</evidence>
<name>A0A974CL08_XENLA</name>
<dbReference type="EMBL" id="CM004476">
    <property type="protein sequence ID" value="OCT75368.1"/>
    <property type="molecule type" value="Genomic_DNA"/>
</dbReference>
<evidence type="ECO:0000313" key="2">
    <source>
        <dbReference type="Proteomes" id="UP000694892"/>
    </source>
</evidence>
<dbReference type="Proteomes" id="UP000694892">
    <property type="component" value="Chromosome 6L"/>
</dbReference>
<dbReference type="AlphaFoldDB" id="A0A974CL08"/>
<protein>
    <submittedName>
        <fullName evidence="1">Uncharacterized protein</fullName>
    </submittedName>
</protein>
<organism evidence="1 2">
    <name type="scientific">Xenopus laevis</name>
    <name type="common">African clawed frog</name>
    <dbReference type="NCBI Taxonomy" id="8355"/>
    <lineage>
        <taxon>Eukaryota</taxon>
        <taxon>Metazoa</taxon>
        <taxon>Chordata</taxon>
        <taxon>Craniata</taxon>
        <taxon>Vertebrata</taxon>
        <taxon>Euteleostomi</taxon>
        <taxon>Amphibia</taxon>
        <taxon>Batrachia</taxon>
        <taxon>Anura</taxon>
        <taxon>Pipoidea</taxon>
        <taxon>Pipidae</taxon>
        <taxon>Xenopodinae</taxon>
        <taxon>Xenopus</taxon>
        <taxon>Xenopus</taxon>
    </lineage>
</organism>
<reference evidence="2" key="1">
    <citation type="journal article" date="2016" name="Nature">
        <title>Genome evolution in the allotetraploid frog Xenopus laevis.</title>
        <authorList>
            <person name="Session A.M."/>
            <person name="Uno Y."/>
            <person name="Kwon T."/>
            <person name="Chapman J.A."/>
            <person name="Toyoda A."/>
            <person name="Takahashi S."/>
            <person name="Fukui A."/>
            <person name="Hikosaka A."/>
            <person name="Suzuki A."/>
            <person name="Kondo M."/>
            <person name="van Heeringen S.J."/>
            <person name="Quigley I."/>
            <person name="Heinz S."/>
            <person name="Ogino H."/>
            <person name="Ochi H."/>
            <person name="Hellsten U."/>
            <person name="Lyons J.B."/>
            <person name="Simakov O."/>
            <person name="Putnam N."/>
            <person name="Stites J."/>
            <person name="Kuroki Y."/>
            <person name="Tanaka T."/>
            <person name="Michiue T."/>
            <person name="Watanabe M."/>
            <person name="Bogdanovic O."/>
            <person name="Lister R."/>
            <person name="Georgiou G."/>
            <person name="Paranjpe S.S."/>
            <person name="van Kruijsbergen I."/>
            <person name="Shu S."/>
            <person name="Carlson J."/>
            <person name="Kinoshita T."/>
            <person name="Ohta Y."/>
            <person name="Mawaribuchi S."/>
            <person name="Jenkins J."/>
            <person name="Grimwood J."/>
            <person name="Schmutz J."/>
            <person name="Mitros T."/>
            <person name="Mozaffari S.V."/>
            <person name="Suzuki Y."/>
            <person name="Haramoto Y."/>
            <person name="Yamamoto T.S."/>
            <person name="Takagi C."/>
            <person name="Heald R."/>
            <person name="Miller K."/>
            <person name="Haudenschild C."/>
            <person name="Kitzman J."/>
            <person name="Nakayama T."/>
            <person name="Izutsu Y."/>
            <person name="Robert J."/>
            <person name="Fortriede J."/>
            <person name="Burns K."/>
            <person name="Lotay V."/>
            <person name="Karimi K."/>
            <person name="Yasuoka Y."/>
            <person name="Dichmann D.S."/>
            <person name="Flajnik M.F."/>
            <person name="Houston D.W."/>
            <person name="Shendure J."/>
            <person name="DuPasquier L."/>
            <person name="Vize P.D."/>
            <person name="Zorn A.M."/>
            <person name="Ito M."/>
            <person name="Marcotte E.M."/>
            <person name="Wallingford J.B."/>
            <person name="Ito Y."/>
            <person name="Asashima M."/>
            <person name="Ueno N."/>
            <person name="Matsuda Y."/>
            <person name="Veenstra G.J."/>
            <person name="Fujiyama A."/>
            <person name="Harland R.M."/>
            <person name="Taira M."/>
            <person name="Rokhsar D.S."/>
        </authorList>
    </citation>
    <scope>NUCLEOTIDE SEQUENCE [LARGE SCALE GENOMIC DNA]</scope>
    <source>
        <strain evidence="2">J</strain>
    </source>
</reference>
<proteinExistence type="predicted"/>
<sequence>MHQGDYYIVYWHYAALSVTGAVACWTESWPSMGTCMVSSSLAHKYWPGCGHLIEGKPGIHVQLPEIKYNS</sequence>
<accession>A0A974CL08</accession>